<protein>
    <submittedName>
        <fullName evidence="2">DUF3151 domain-containing protein</fullName>
    </submittedName>
</protein>
<reference evidence="3" key="1">
    <citation type="submission" date="2023-07" db="EMBL/GenBank/DDBJ databases">
        <title>30 novel species of actinomycetes from the DSMZ collection.</title>
        <authorList>
            <person name="Nouioui I."/>
        </authorList>
    </citation>
    <scope>NUCLEOTIDE SEQUENCE [LARGE SCALE GENOMIC DNA]</scope>
    <source>
        <strain evidence="3">DSM 41886</strain>
    </source>
</reference>
<organism evidence="2 3">
    <name type="scientific">Streptomyces johnsoniae</name>
    <dbReference type="NCBI Taxonomy" id="3075532"/>
    <lineage>
        <taxon>Bacteria</taxon>
        <taxon>Bacillati</taxon>
        <taxon>Actinomycetota</taxon>
        <taxon>Actinomycetes</taxon>
        <taxon>Kitasatosporales</taxon>
        <taxon>Streptomycetaceae</taxon>
        <taxon>Streptomyces</taxon>
    </lineage>
</organism>
<keyword evidence="3" id="KW-1185">Reference proteome</keyword>
<proteinExistence type="predicted"/>
<dbReference type="Proteomes" id="UP001183615">
    <property type="component" value="Unassembled WGS sequence"/>
</dbReference>
<dbReference type="RefSeq" id="WP_077059935.1">
    <property type="nucleotide sequence ID" value="NZ_JAVREV010000012.1"/>
</dbReference>
<evidence type="ECO:0000256" key="1">
    <source>
        <dbReference type="SAM" id="MobiDB-lite"/>
    </source>
</evidence>
<accession>A0ABU2S7Y0</accession>
<gene>
    <name evidence="2" type="ORF">RM779_21110</name>
</gene>
<comment type="caution">
    <text evidence="2">The sequence shown here is derived from an EMBL/GenBank/DDBJ whole genome shotgun (WGS) entry which is preliminary data.</text>
</comment>
<dbReference type="EMBL" id="JAVREV010000012">
    <property type="protein sequence ID" value="MDT0445082.1"/>
    <property type="molecule type" value="Genomic_DNA"/>
</dbReference>
<evidence type="ECO:0000313" key="2">
    <source>
        <dbReference type="EMBL" id="MDT0445082.1"/>
    </source>
</evidence>
<evidence type="ECO:0000313" key="3">
    <source>
        <dbReference type="Proteomes" id="UP001183615"/>
    </source>
</evidence>
<dbReference type="InterPro" id="IPR014487">
    <property type="entry name" value="DUF3151"/>
</dbReference>
<name>A0ABU2S7Y0_9ACTN</name>
<dbReference type="PIRSF" id="PIRSF017349">
    <property type="entry name" value="UCP017349"/>
    <property type="match status" value="1"/>
</dbReference>
<feature type="region of interest" description="Disordered" evidence="1">
    <location>
        <begin position="1"/>
        <end position="21"/>
    </location>
</feature>
<dbReference type="Pfam" id="PF11349">
    <property type="entry name" value="DUF3151"/>
    <property type="match status" value="1"/>
</dbReference>
<sequence>MAIHEDLLGGPPPTHLPDDPEPRELLAAGTAPAEVAAKYPASSLVWAQLADDAFAEGRSIESYAFARTGYHRGLDALRRSGWRGQGPIPFEHEPNRGFLRALHALARAAAAIGEQEEYERCAQFLRDSSPTAADTLS</sequence>